<proteinExistence type="predicted"/>
<evidence type="ECO:0000313" key="1">
    <source>
        <dbReference type="EMBL" id="KAF0022958.1"/>
    </source>
</evidence>
<sequence length="88" mass="9918">MLMPSLPHRSNSSLSGDCNQNYCGMCRTSVTDNAKLCVNAQRTCCPLGLRCRTETDVNVTWTYAFIHVATDMIYILIFKRFSVEPFCG</sequence>
<comment type="caution">
    <text evidence="1">The sequence shown here is derived from an EMBL/GenBank/DDBJ whole genome shotgun (WGS) entry which is preliminary data.</text>
</comment>
<evidence type="ECO:0000313" key="2">
    <source>
        <dbReference type="Proteomes" id="UP000438429"/>
    </source>
</evidence>
<dbReference type="AlphaFoldDB" id="A0A6A4RSD9"/>
<organism evidence="1 2">
    <name type="scientific">Scophthalmus maximus</name>
    <name type="common">Turbot</name>
    <name type="synonym">Psetta maxima</name>
    <dbReference type="NCBI Taxonomy" id="52904"/>
    <lineage>
        <taxon>Eukaryota</taxon>
        <taxon>Metazoa</taxon>
        <taxon>Chordata</taxon>
        <taxon>Craniata</taxon>
        <taxon>Vertebrata</taxon>
        <taxon>Euteleostomi</taxon>
        <taxon>Actinopterygii</taxon>
        <taxon>Neopterygii</taxon>
        <taxon>Teleostei</taxon>
        <taxon>Neoteleostei</taxon>
        <taxon>Acanthomorphata</taxon>
        <taxon>Carangaria</taxon>
        <taxon>Pleuronectiformes</taxon>
        <taxon>Pleuronectoidei</taxon>
        <taxon>Scophthalmidae</taxon>
        <taxon>Scophthalmus</taxon>
    </lineage>
</organism>
<protein>
    <submittedName>
        <fullName evidence="1">Uncharacterized protein</fullName>
    </submittedName>
</protein>
<gene>
    <name evidence="1" type="ORF">F2P81_024939</name>
</gene>
<dbReference type="EMBL" id="VEVO01000023">
    <property type="protein sequence ID" value="KAF0022958.1"/>
    <property type="molecule type" value="Genomic_DNA"/>
</dbReference>
<reference evidence="1 2" key="1">
    <citation type="submission" date="2019-06" db="EMBL/GenBank/DDBJ databases">
        <title>Draft genomes of female and male turbot (Scophthalmus maximus).</title>
        <authorList>
            <person name="Xu H."/>
            <person name="Xu X.-W."/>
            <person name="Shao C."/>
            <person name="Chen S."/>
        </authorList>
    </citation>
    <scope>NUCLEOTIDE SEQUENCE [LARGE SCALE GENOMIC DNA]</scope>
    <source>
        <strain evidence="1">Ysfricsl-2016a</strain>
        <tissue evidence="1">Blood</tissue>
    </source>
</reference>
<accession>A0A6A4RSD9</accession>
<dbReference type="Proteomes" id="UP000438429">
    <property type="component" value="Unassembled WGS sequence"/>
</dbReference>
<name>A0A6A4RSD9_SCOMX</name>